<protein>
    <recommendedName>
        <fullName evidence="4">Immunity protein Imm1</fullName>
    </recommendedName>
</protein>
<feature type="region of interest" description="Disordered" evidence="1">
    <location>
        <begin position="85"/>
        <end position="109"/>
    </location>
</feature>
<organism evidence="2 3">
    <name type="scientific">Actinokineospora globicatena</name>
    <dbReference type="NCBI Taxonomy" id="103729"/>
    <lineage>
        <taxon>Bacteria</taxon>
        <taxon>Bacillati</taxon>
        <taxon>Actinomycetota</taxon>
        <taxon>Actinomycetes</taxon>
        <taxon>Pseudonocardiales</taxon>
        <taxon>Pseudonocardiaceae</taxon>
        <taxon>Actinokineospora</taxon>
    </lineage>
</organism>
<comment type="caution">
    <text evidence="2">The sequence shown here is derived from an EMBL/GenBank/DDBJ whole genome shotgun (WGS) entry which is preliminary data.</text>
</comment>
<dbReference type="EMBL" id="BSSD01000003">
    <property type="protein sequence ID" value="GLW91605.1"/>
    <property type="molecule type" value="Genomic_DNA"/>
</dbReference>
<evidence type="ECO:0000313" key="2">
    <source>
        <dbReference type="EMBL" id="GLW91605.1"/>
    </source>
</evidence>
<dbReference type="Proteomes" id="UP001165042">
    <property type="component" value="Unassembled WGS sequence"/>
</dbReference>
<dbReference type="InterPro" id="IPR032724">
    <property type="entry name" value="SCP1.201-like"/>
</dbReference>
<dbReference type="Pfam" id="PF14428">
    <property type="entry name" value="DddA-like"/>
    <property type="match status" value="1"/>
</dbReference>
<gene>
    <name evidence="2" type="ORF">Aglo03_24210</name>
</gene>
<dbReference type="RefSeq" id="WP_285610432.1">
    <property type="nucleotide sequence ID" value="NZ_BSSD01000003.1"/>
</dbReference>
<name>A0A9W6QL23_9PSEU</name>
<evidence type="ECO:0000313" key="3">
    <source>
        <dbReference type="Proteomes" id="UP001165042"/>
    </source>
</evidence>
<reference evidence="2" key="1">
    <citation type="submission" date="2023-02" db="EMBL/GenBank/DDBJ databases">
        <title>Actinokineospora globicatena NBRC 15670.</title>
        <authorList>
            <person name="Ichikawa N."/>
            <person name="Sato H."/>
            <person name="Tonouchi N."/>
        </authorList>
    </citation>
    <scope>NUCLEOTIDE SEQUENCE</scope>
    <source>
        <strain evidence="2">NBRC 15670</strain>
    </source>
</reference>
<proteinExistence type="predicted"/>
<dbReference type="AlphaFoldDB" id="A0A9W6QL23"/>
<sequence length="283" mass="30175">MAIPNEIRRLRQVRNGLLVKRGWTRGVELKVAEIEAEACRLLGDAARHSEVARSLAEVRAKLDALREALGLAIDLVGQAIAHHSRTTGLGSSPTSAAPRTIPPGPTSPVRGPAGAYVTNQHGDLYPLDPRRAAFVAHHVEMKVIAMMVSLGTRHGQVIINHAPCGSEQGDPPGCHTSIPRCLPTGRTLTVPEAEAEGPTLAFGVHNAVGFLQWHDGSEVLVPTTGTNADWVEYHSAGLHPANIRPHAELPVELVLAAVVEYLDTGQRPTCLDWEPGASLGSRS</sequence>
<keyword evidence="3" id="KW-1185">Reference proteome</keyword>
<evidence type="ECO:0000256" key="1">
    <source>
        <dbReference type="SAM" id="MobiDB-lite"/>
    </source>
</evidence>
<feature type="compositionally biased region" description="Polar residues" evidence="1">
    <location>
        <begin position="86"/>
        <end position="97"/>
    </location>
</feature>
<evidence type="ECO:0008006" key="4">
    <source>
        <dbReference type="Google" id="ProtNLM"/>
    </source>
</evidence>
<accession>A0A9W6QL23</accession>